<feature type="compositionally biased region" description="Basic residues" evidence="3">
    <location>
        <begin position="72"/>
        <end position="83"/>
    </location>
</feature>
<dbReference type="SMART" id="SM00066">
    <property type="entry name" value="GAL4"/>
    <property type="match status" value="1"/>
</dbReference>
<dbReference type="CDD" id="cd00067">
    <property type="entry name" value="GAL4"/>
    <property type="match status" value="1"/>
</dbReference>
<evidence type="ECO:0000313" key="5">
    <source>
        <dbReference type="EMBL" id="CBY02249.1"/>
    </source>
</evidence>
<dbReference type="SUPFAM" id="SSF57701">
    <property type="entry name" value="Zn2/Cys6 DNA-binding domain"/>
    <property type="match status" value="1"/>
</dbReference>
<keyword evidence="2" id="KW-0539">Nucleus</keyword>
<dbReference type="InterPro" id="IPR021858">
    <property type="entry name" value="Fun_TF"/>
</dbReference>
<proteinExistence type="predicted"/>
<dbReference type="GO" id="GO:0045944">
    <property type="term" value="P:positive regulation of transcription by RNA polymerase II"/>
    <property type="evidence" value="ECO:0007669"/>
    <property type="project" value="TreeGrafter"/>
</dbReference>
<dbReference type="AlphaFoldDB" id="E5ACP7"/>
<dbReference type="VEuPathDB" id="FungiDB:LEMA_P010360.1"/>
<dbReference type="PROSITE" id="PS00463">
    <property type="entry name" value="ZN2_CY6_FUNGAL_1"/>
    <property type="match status" value="1"/>
</dbReference>
<accession>E5ACP7</accession>
<keyword evidence="6" id="KW-1185">Reference proteome</keyword>
<dbReference type="EMBL" id="FP929139">
    <property type="protein sequence ID" value="CBY02249.1"/>
    <property type="molecule type" value="Genomic_DNA"/>
</dbReference>
<evidence type="ECO:0000259" key="4">
    <source>
        <dbReference type="PROSITE" id="PS50048"/>
    </source>
</evidence>
<feature type="compositionally biased region" description="Polar residues" evidence="3">
    <location>
        <begin position="1"/>
        <end position="37"/>
    </location>
</feature>
<feature type="compositionally biased region" description="Basic and acidic residues" evidence="3">
    <location>
        <begin position="41"/>
        <end position="60"/>
    </location>
</feature>
<dbReference type="InterPro" id="IPR036864">
    <property type="entry name" value="Zn2-C6_fun-type_DNA-bd_sf"/>
</dbReference>
<evidence type="ECO:0000256" key="2">
    <source>
        <dbReference type="ARBA" id="ARBA00023242"/>
    </source>
</evidence>
<organism evidence="5 6">
    <name type="scientific">Leptosphaeria maculans (strain JN3 / isolate v23.1.3 / race Av1-4-5-6-7-8)</name>
    <name type="common">Blackleg fungus</name>
    <name type="synonym">Phoma lingam</name>
    <dbReference type="NCBI Taxonomy" id="985895"/>
    <lineage>
        <taxon>Eukaryota</taxon>
        <taxon>Fungi</taxon>
        <taxon>Dikarya</taxon>
        <taxon>Ascomycota</taxon>
        <taxon>Pezizomycotina</taxon>
        <taxon>Dothideomycetes</taxon>
        <taxon>Pleosporomycetidae</taxon>
        <taxon>Pleosporales</taxon>
        <taxon>Pleosporineae</taxon>
        <taxon>Leptosphaeriaceae</taxon>
        <taxon>Plenodomus</taxon>
        <taxon>Plenodomus lingam/Leptosphaeria maculans species complex</taxon>
    </lineage>
</organism>
<protein>
    <recommendedName>
        <fullName evidence="4">Zn(2)-C6 fungal-type domain-containing protein</fullName>
    </recommendedName>
</protein>
<dbReference type="InParanoid" id="E5ACP7"/>
<dbReference type="GO" id="GO:0008270">
    <property type="term" value="F:zinc ion binding"/>
    <property type="evidence" value="ECO:0007669"/>
    <property type="project" value="InterPro"/>
</dbReference>
<dbReference type="Pfam" id="PF00172">
    <property type="entry name" value="Zn_clus"/>
    <property type="match status" value="1"/>
</dbReference>
<dbReference type="Proteomes" id="UP000002668">
    <property type="component" value="Genome"/>
</dbReference>
<dbReference type="eggNOG" id="ENOG502QU5N">
    <property type="taxonomic scope" value="Eukaryota"/>
</dbReference>
<dbReference type="PANTHER" id="PTHR37534:SF38">
    <property type="entry name" value="ZN(2)-C6 FUNGAL-TYPE DOMAIN-CONTAINING PROTEIN"/>
    <property type="match status" value="1"/>
</dbReference>
<dbReference type="PANTHER" id="PTHR37534">
    <property type="entry name" value="TRANSCRIPTIONAL ACTIVATOR PROTEIN UGA3"/>
    <property type="match status" value="1"/>
</dbReference>
<evidence type="ECO:0000256" key="1">
    <source>
        <dbReference type="ARBA" id="ARBA00004123"/>
    </source>
</evidence>
<name>E5ACP7_LEPMJ</name>
<dbReference type="PROSITE" id="PS50048">
    <property type="entry name" value="ZN2_CY6_FUNGAL_2"/>
    <property type="match status" value="1"/>
</dbReference>
<reference evidence="6" key="1">
    <citation type="journal article" date="2011" name="Nat. Commun.">
        <title>Effector diversification within compartments of the Leptosphaeria maculans genome affected by Repeat-Induced Point mutations.</title>
        <authorList>
            <person name="Rouxel T."/>
            <person name="Grandaubert J."/>
            <person name="Hane J.K."/>
            <person name="Hoede C."/>
            <person name="van de Wouw A.P."/>
            <person name="Couloux A."/>
            <person name="Dominguez V."/>
            <person name="Anthouard V."/>
            <person name="Bally P."/>
            <person name="Bourras S."/>
            <person name="Cozijnsen A.J."/>
            <person name="Ciuffetti L.M."/>
            <person name="Degrave A."/>
            <person name="Dilmaghani A."/>
            <person name="Duret L."/>
            <person name="Fudal I."/>
            <person name="Goodwin S.B."/>
            <person name="Gout L."/>
            <person name="Glaser N."/>
            <person name="Linglin J."/>
            <person name="Kema G.H.J."/>
            <person name="Lapalu N."/>
            <person name="Lawrence C.B."/>
            <person name="May K."/>
            <person name="Meyer M."/>
            <person name="Ollivier B."/>
            <person name="Poulain J."/>
            <person name="Schoch C.L."/>
            <person name="Simon A."/>
            <person name="Spatafora J.W."/>
            <person name="Stachowiak A."/>
            <person name="Turgeon B.G."/>
            <person name="Tyler B.M."/>
            <person name="Vincent D."/>
            <person name="Weissenbach J."/>
            <person name="Amselem J."/>
            <person name="Quesneville H."/>
            <person name="Oliver R.P."/>
            <person name="Wincker P."/>
            <person name="Balesdent M.-H."/>
            <person name="Howlett B.J."/>
        </authorList>
    </citation>
    <scope>NUCLEOTIDE SEQUENCE [LARGE SCALE GENOMIC DNA]</scope>
    <source>
        <strain evidence="6">JN3 / isolate v23.1.3 / race Av1-4-5-6-7-8</strain>
    </source>
</reference>
<feature type="region of interest" description="Disordered" evidence="3">
    <location>
        <begin position="1"/>
        <end position="95"/>
    </location>
</feature>
<dbReference type="GO" id="GO:0005634">
    <property type="term" value="C:nucleus"/>
    <property type="evidence" value="ECO:0007669"/>
    <property type="project" value="UniProtKB-SubCell"/>
</dbReference>
<dbReference type="Pfam" id="PF11951">
    <property type="entry name" value="Fungal_trans_2"/>
    <property type="match status" value="1"/>
</dbReference>
<feature type="domain" description="Zn(2)-C6 fungal-type" evidence="4">
    <location>
        <begin position="101"/>
        <end position="129"/>
    </location>
</feature>
<dbReference type="GO" id="GO:0000981">
    <property type="term" value="F:DNA-binding transcription factor activity, RNA polymerase II-specific"/>
    <property type="evidence" value="ECO:0007669"/>
    <property type="project" value="InterPro"/>
</dbReference>
<dbReference type="HOGENOM" id="CLU_021380_1_0_1"/>
<gene>
    <name evidence="5" type="ORF">LEMA_P010360.1</name>
</gene>
<evidence type="ECO:0000313" key="6">
    <source>
        <dbReference type="Proteomes" id="UP000002668"/>
    </source>
</evidence>
<dbReference type="InterPro" id="IPR001138">
    <property type="entry name" value="Zn2Cys6_DnaBD"/>
</dbReference>
<dbReference type="GO" id="GO:0000976">
    <property type="term" value="F:transcription cis-regulatory region binding"/>
    <property type="evidence" value="ECO:0007669"/>
    <property type="project" value="TreeGrafter"/>
</dbReference>
<evidence type="ECO:0000256" key="3">
    <source>
        <dbReference type="SAM" id="MobiDB-lite"/>
    </source>
</evidence>
<sequence length="623" mass="70394">MSSASDSPLTTPSFDSNIFRASNTPSEEPSDARSSYSEIIPKLEETELHLADVKEEHSPEETPISPTEPVRIRRARGRPRIHPPRSPTTLAKQAKARSKTGCTTCRKRKKKCDETKPFCMSCQKNNIHCEGYKPVEIWKSGKERAAEGKTLYQPLASQAHEDAARKRSIDSKFELPPLMEGVENDLDRDLLQHFVSRVSAVLTLHGDKSSNPFTKILLPMALQHEGLMHSVLCLSASHMYSISPSQRYEDRQVFHRGKALQLLMHDMERQKAGDGGVMVYEDSNVAQILLHLLHSICDGNTSGEYRMHMIAAKQIAMTQKSSNPEFQSLFDEFFYYHYIASGITSLDDTEVLMMEDFNLPFKINPETAGLIGVSDGLFGFISRISNLRRRLRTRIDEKLEPVMDYEALLATQAIDAGLRSWICPQPPGSPRYTISMLYRQATWVYLFRTTKPSRPHPFIKSAVDAGISYINELPAEGWVQSNVLLPLFLIGCAAFEEEQQVEITRAFNGLIACTGLGNITHAKEIVEEIWSLMKDFDINTLVIREQYTHLIDFGSILGSPFWAYFGLFIANGVTGYFAACQGIVGLLDYYDPEPLHHRALLYMEQWESSLGSYRGITEFFSRP</sequence>
<dbReference type="OrthoDB" id="5333823at2759"/>
<dbReference type="Gene3D" id="4.10.240.10">
    <property type="entry name" value="Zn(2)-C6 fungal-type DNA-binding domain"/>
    <property type="match status" value="1"/>
</dbReference>
<comment type="subcellular location">
    <subcellularLocation>
        <location evidence="1">Nucleus</location>
    </subcellularLocation>
</comment>
<dbReference type="OMA" id="DMNMDFL"/>
<dbReference type="STRING" id="985895.E5ACP7"/>